<dbReference type="Pfam" id="PF00135">
    <property type="entry name" value="COesterase"/>
    <property type="match status" value="1"/>
</dbReference>
<proteinExistence type="predicted"/>
<dbReference type="AlphaFoldDB" id="A0A317V814"/>
<accession>A0A317V814</accession>
<feature type="domain" description="Carboxylesterase type B" evidence="1">
    <location>
        <begin position="41"/>
        <end position="391"/>
    </location>
</feature>
<dbReference type="Proteomes" id="UP000246171">
    <property type="component" value="Unassembled WGS sequence"/>
</dbReference>
<dbReference type="VEuPathDB" id="FungiDB:BO83DRAFT_400351"/>
<organism evidence="2 3">
    <name type="scientific">Aspergillus eucalypticola (strain CBS 122712 / IBT 29274)</name>
    <dbReference type="NCBI Taxonomy" id="1448314"/>
    <lineage>
        <taxon>Eukaryota</taxon>
        <taxon>Fungi</taxon>
        <taxon>Dikarya</taxon>
        <taxon>Ascomycota</taxon>
        <taxon>Pezizomycotina</taxon>
        <taxon>Eurotiomycetes</taxon>
        <taxon>Eurotiomycetidae</taxon>
        <taxon>Eurotiales</taxon>
        <taxon>Aspergillaceae</taxon>
        <taxon>Aspergillus</taxon>
        <taxon>Aspergillus subgen. Circumdati</taxon>
    </lineage>
</organism>
<gene>
    <name evidence="2" type="ORF">BO83DRAFT_400351</name>
</gene>
<dbReference type="GeneID" id="37055353"/>
<dbReference type="Gene3D" id="3.40.50.1820">
    <property type="entry name" value="alpha/beta hydrolase"/>
    <property type="match status" value="2"/>
</dbReference>
<dbReference type="EMBL" id="MSFU01000018">
    <property type="protein sequence ID" value="PWY69441.1"/>
    <property type="molecule type" value="Genomic_DNA"/>
</dbReference>
<dbReference type="SUPFAM" id="SSF53474">
    <property type="entry name" value="alpha/beta-Hydrolases"/>
    <property type="match status" value="1"/>
</dbReference>
<evidence type="ECO:0000313" key="3">
    <source>
        <dbReference type="Proteomes" id="UP000246171"/>
    </source>
</evidence>
<name>A0A317V814_ASPEC</name>
<dbReference type="PANTHER" id="PTHR11559">
    <property type="entry name" value="CARBOXYLESTERASE"/>
    <property type="match status" value="1"/>
</dbReference>
<dbReference type="InterPro" id="IPR002018">
    <property type="entry name" value="CarbesteraseB"/>
</dbReference>
<sequence>MVQAVAFGLLGLAASALGTYAPYYANLTWEQPRTLSNWSNLTVETRTGTFIGMLNDTYPDVRQFLRVPYAKPPVGDLRWLPPHRLDNSSKKIDSTFYGPACPQYVSGESDFWNEYEPANLLLSVGERLNQGSTAWSSAEDCLSLAVWTPSYANETSKLPVALFVTGGGGITGGINIPSQLPSAWVSRSQEHIVVTINYRANIFGNPKSRALNETSLTLMDVRAAVEWVYENIEAFGGNPENIMVRFQYSTHMTRANDKQLWGQSQGALLTHLYTLAWPEEPLAAKFGVISQGASATLNLSTTPDVYQDFDIVAKGLGCNYGDDAEAELECMRGISWVQIEEYINRYNSSPSIAFTNYIPDERYIFSNERQRYLERKVARGPSIRSDTAREFPSTNTTSVNIEEGESDCLAVTDLALRASIGLETYRYYWAGNFSNISPVPWLGAFHWTDLLMIFGTYILDVGEISQLEVDTSATMQDYLLAFLKDSSTVSETVGWPVYLGNESNGGLILEFGNETAVRTITGDWLDAGCFNSSIPFRIWG</sequence>
<dbReference type="RefSeq" id="XP_025386529.1">
    <property type="nucleotide sequence ID" value="XM_025533391.1"/>
</dbReference>
<protein>
    <submittedName>
        <fullName evidence="2">Alpha/beta-hydrolase</fullName>
    </submittedName>
</protein>
<keyword evidence="3" id="KW-1185">Reference proteome</keyword>
<dbReference type="GO" id="GO:0016787">
    <property type="term" value="F:hydrolase activity"/>
    <property type="evidence" value="ECO:0007669"/>
    <property type="project" value="UniProtKB-KW"/>
</dbReference>
<reference evidence="2" key="1">
    <citation type="submission" date="2016-12" db="EMBL/GenBank/DDBJ databases">
        <title>The genomes of Aspergillus section Nigri reveals drivers in fungal speciation.</title>
        <authorList>
            <consortium name="DOE Joint Genome Institute"/>
            <person name="Vesth T.C."/>
            <person name="Nybo J."/>
            <person name="Theobald S."/>
            <person name="Brandl J."/>
            <person name="Frisvad J.C."/>
            <person name="Nielsen K.F."/>
            <person name="Lyhne E.K."/>
            <person name="Kogle M.E."/>
            <person name="Kuo A."/>
            <person name="Riley R."/>
            <person name="Clum A."/>
            <person name="Nolan M."/>
            <person name="Lipzen A."/>
            <person name="Salamov A."/>
            <person name="Henrissat B."/>
            <person name="Wiebenga A."/>
            <person name="De vries R.P."/>
            <person name="Grigoriev I.V."/>
            <person name="Mortensen U.H."/>
            <person name="Andersen M.R."/>
            <person name="Baker S.E."/>
        </authorList>
    </citation>
    <scope>NUCLEOTIDE SEQUENCE</scope>
    <source>
        <strain evidence="2">CBS 122712</strain>
    </source>
</reference>
<dbReference type="InterPro" id="IPR029058">
    <property type="entry name" value="AB_hydrolase_fold"/>
</dbReference>
<dbReference type="OrthoDB" id="408631at2759"/>
<dbReference type="InterPro" id="IPR050309">
    <property type="entry name" value="Type-B_Carboxylest/Lipase"/>
</dbReference>
<evidence type="ECO:0000259" key="1">
    <source>
        <dbReference type="Pfam" id="PF00135"/>
    </source>
</evidence>
<comment type="caution">
    <text evidence="2">The sequence shown here is derived from an EMBL/GenBank/DDBJ whole genome shotgun (WGS) entry which is preliminary data.</text>
</comment>
<evidence type="ECO:0000313" key="2">
    <source>
        <dbReference type="EMBL" id="PWY69441.1"/>
    </source>
</evidence>